<evidence type="ECO:0000259" key="3">
    <source>
        <dbReference type="Pfam" id="PF04195"/>
    </source>
</evidence>
<evidence type="ECO:0000313" key="5">
    <source>
        <dbReference type="Proteomes" id="UP001231189"/>
    </source>
</evidence>
<sequence length="320" mass="35628">MGKKKGARASEATKVSRDWSASAISNRDINKLRSLGFISASEDDIRLPARQLTPNSILHLSIFVTVCEAFLGIDPHWGLWKKIFYMKRHNDSNGPPSLVASALLSGRRVSSANLSADDLRDEVRRLTCLSKNDNIVLMSARPPYDADHPPTEALATARSYPPTPESGVDLEDDDEDSDGTEDARHVLEDSDVQGERPLKMTLHQEGVGSRYTMILSLRLNQVLTEAIMMPIMLLRLLLPRRAQQASSQAKMILTLLEANRLAADAKNENVLLKEEVKKLKQQLKDEQDAKHAAAALLDKKEGTLRESIKELLDSFIFFSC</sequence>
<dbReference type="InterPro" id="IPR007321">
    <property type="entry name" value="Transposase_28"/>
</dbReference>
<organism evidence="4 5">
    <name type="scientific">Lolium multiflorum</name>
    <name type="common">Italian ryegrass</name>
    <name type="synonym">Lolium perenne subsp. multiflorum</name>
    <dbReference type="NCBI Taxonomy" id="4521"/>
    <lineage>
        <taxon>Eukaryota</taxon>
        <taxon>Viridiplantae</taxon>
        <taxon>Streptophyta</taxon>
        <taxon>Embryophyta</taxon>
        <taxon>Tracheophyta</taxon>
        <taxon>Spermatophyta</taxon>
        <taxon>Magnoliopsida</taxon>
        <taxon>Liliopsida</taxon>
        <taxon>Poales</taxon>
        <taxon>Poaceae</taxon>
        <taxon>BOP clade</taxon>
        <taxon>Pooideae</taxon>
        <taxon>Poodae</taxon>
        <taxon>Poeae</taxon>
        <taxon>Poeae Chloroplast Group 2 (Poeae type)</taxon>
        <taxon>Loliodinae</taxon>
        <taxon>Loliinae</taxon>
        <taxon>Lolium</taxon>
    </lineage>
</organism>
<name>A0AAD8TK49_LOLMU</name>
<keyword evidence="5" id="KW-1185">Reference proteome</keyword>
<evidence type="ECO:0000256" key="2">
    <source>
        <dbReference type="SAM" id="MobiDB-lite"/>
    </source>
</evidence>
<dbReference type="Pfam" id="PF04195">
    <property type="entry name" value="Transposase_28"/>
    <property type="match status" value="1"/>
</dbReference>
<accession>A0AAD8TK49</accession>
<proteinExistence type="predicted"/>
<feature type="coiled-coil region" evidence="1">
    <location>
        <begin position="255"/>
        <end position="296"/>
    </location>
</feature>
<evidence type="ECO:0000313" key="4">
    <source>
        <dbReference type="EMBL" id="KAK1683138.1"/>
    </source>
</evidence>
<reference evidence="4" key="1">
    <citation type="submission" date="2023-07" db="EMBL/GenBank/DDBJ databases">
        <title>A chromosome-level genome assembly of Lolium multiflorum.</title>
        <authorList>
            <person name="Chen Y."/>
            <person name="Copetti D."/>
            <person name="Kolliker R."/>
            <person name="Studer B."/>
        </authorList>
    </citation>
    <scope>NUCLEOTIDE SEQUENCE</scope>
    <source>
        <strain evidence="4">02402/16</strain>
        <tissue evidence="4">Leaf</tissue>
    </source>
</reference>
<comment type="caution">
    <text evidence="4">The sequence shown here is derived from an EMBL/GenBank/DDBJ whole genome shotgun (WGS) entry which is preliminary data.</text>
</comment>
<feature type="compositionally biased region" description="Acidic residues" evidence="2">
    <location>
        <begin position="168"/>
        <end position="180"/>
    </location>
</feature>
<dbReference type="Proteomes" id="UP001231189">
    <property type="component" value="Unassembled WGS sequence"/>
</dbReference>
<evidence type="ECO:0000256" key="1">
    <source>
        <dbReference type="SAM" id="Coils"/>
    </source>
</evidence>
<gene>
    <name evidence="4" type="ORF">QYE76_043986</name>
</gene>
<protein>
    <recommendedName>
        <fullName evidence="3">Transposase (putative) gypsy type domain-containing protein</fullName>
    </recommendedName>
</protein>
<feature type="domain" description="Transposase (putative) gypsy type" evidence="3">
    <location>
        <begin position="47"/>
        <end position="87"/>
    </location>
</feature>
<dbReference type="PANTHER" id="PTHR33026">
    <property type="entry name" value="OS06G0360600 PROTEIN"/>
    <property type="match status" value="1"/>
</dbReference>
<dbReference type="PANTHER" id="PTHR33026:SF7">
    <property type="entry name" value="OS03G0100275 PROTEIN"/>
    <property type="match status" value="1"/>
</dbReference>
<dbReference type="AlphaFoldDB" id="A0AAD8TK49"/>
<dbReference type="EMBL" id="JAUUTY010000002">
    <property type="protein sequence ID" value="KAK1683138.1"/>
    <property type="molecule type" value="Genomic_DNA"/>
</dbReference>
<feature type="region of interest" description="Disordered" evidence="2">
    <location>
        <begin position="140"/>
        <end position="182"/>
    </location>
</feature>
<keyword evidence="1" id="KW-0175">Coiled coil</keyword>